<evidence type="ECO:0000256" key="1">
    <source>
        <dbReference type="ARBA" id="ARBA00022448"/>
    </source>
</evidence>
<dbReference type="PANTHER" id="PTHR42939:SF1">
    <property type="entry name" value="ABC TRANSPORTER ATP-BINDING PROTEIN ALBC-RELATED"/>
    <property type="match status" value="1"/>
</dbReference>
<keyword evidence="2" id="KW-0547">Nucleotide-binding</keyword>
<dbReference type="OrthoDB" id="9808363at2"/>
<dbReference type="InterPro" id="IPR003593">
    <property type="entry name" value="AAA+_ATPase"/>
</dbReference>
<evidence type="ECO:0000256" key="2">
    <source>
        <dbReference type="ARBA" id="ARBA00022741"/>
    </source>
</evidence>
<dbReference type="STRING" id="659014.SAMN04487996_10313"/>
<name>A0A1G6Z3N9_9BACT</name>
<dbReference type="SMART" id="SM00382">
    <property type="entry name" value="AAA"/>
    <property type="match status" value="1"/>
</dbReference>
<organism evidence="5 6">
    <name type="scientific">Dyadobacter soli</name>
    <dbReference type="NCBI Taxonomy" id="659014"/>
    <lineage>
        <taxon>Bacteria</taxon>
        <taxon>Pseudomonadati</taxon>
        <taxon>Bacteroidota</taxon>
        <taxon>Cytophagia</taxon>
        <taxon>Cytophagales</taxon>
        <taxon>Spirosomataceae</taxon>
        <taxon>Dyadobacter</taxon>
    </lineage>
</organism>
<dbReference type="SUPFAM" id="SSF52540">
    <property type="entry name" value="P-loop containing nucleoside triphosphate hydrolases"/>
    <property type="match status" value="1"/>
</dbReference>
<sequence length="206" mass="23372">MRITVDKIGKKFIKEWIVRNASFELAAGQKYVFVGPNGSGKSTLLQLLTGMIPVSEGNITYTNGSGKEIETDHWYKHIVIAAPYLELIEEFTLREQIEFHAKFKPFKNGISAKEFEEFIQLPHASGKVIRHFSSGMKQRVKLGLAFLSDVPVVFLDEPTTNLDVQGIKWYLDHVMDNTQNQLVLLGSNVQQEYDFCENIISVSAFK</sequence>
<dbReference type="PROSITE" id="PS50893">
    <property type="entry name" value="ABC_TRANSPORTER_2"/>
    <property type="match status" value="1"/>
</dbReference>
<gene>
    <name evidence="5" type="ORF">SAMN04487996_10313</name>
</gene>
<evidence type="ECO:0000313" key="5">
    <source>
        <dbReference type="EMBL" id="SDD97374.1"/>
    </source>
</evidence>
<dbReference type="InterPro" id="IPR003439">
    <property type="entry name" value="ABC_transporter-like_ATP-bd"/>
</dbReference>
<evidence type="ECO:0000313" key="6">
    <source>
        <dbReference type="Proteomes" id="UP000198748"/>
    </source>
</evidence>
<keyword evidence="6" id="KW-1185">Reference proteome</keyword>
<protein>
    <submittedName>
        <fullName evidence="5">ABC transporter</fullName>
    </submittedName>
</protein>
<dbReference type="Proteomes" id="UP000198748">
    <property type="component" value="Unassembled WGS sequence"/>
</dbReference>
<dbReference type="Pfam" id="PF00005">
    <property type="entry name" value="ABC_tran"/>
    <property type="match status" value="1"/>
</dbReference>
<evidence type="ECO:0000259" key="4">
    <source>
        <dbReference type="PROSITE" id="PS50893"/>
    </source>
</evidence>
<dbReference type="InterPro" id="IPR017871">
    <property type="entry name" value="ABC_transporter-like_CS"/>
</dbReference>
<dbReference type="GO" id="GO:0016887">
    <property type="term" value="F:ATP hydrolysis activity"/>
    <property type="evidence" value="ECO:0007669"/>
    <property type="project" value="InterPro"/>
</dbReference>
<dbReference type="RefSeq" id="WP_090147164.1">
    <property type="nucleotide sequence ID" value="NZ_FNAN01000003.1"/>
</dbReference>
<keyword evidence="3" id="KW-0067">ATP-binding</keyword>
<proteinExistence type="predicted"/>
<dbReference type="Gene3D" id="3.40.50.300">
    <property type="entry name" value="P-loop containing nucleotide triphosphate hydrolases"/>
    <property type="match status" value="1"/>
</dbReference>
<keyword evidence="1" id="KW-0813">Transport</keyword>
<dbReference type="EMBL" id="FNAN01000003">
    <property type="protein sequence ID" value="SDD97374.1"/>
    <property type="molecule type" value="Genomic_DNA"/>
</dbReference>
<dbReference type="PANTHER" id="PTHR42939">
    <property type="entry name" value="ABC TRANSPORTER ATP-BINDING PROTEIN ALBC-RELATED"/>
    <property type="match status" value="1"/>
</dbReference>
<dbReference type="InterPro" id="IPR051782">
    <property type="entry name" value="ABC_Transporter_VariousFunc"/>
</dbReference>
<accession>A0A1G6Z3N9</accession>
<dbReference type="AlphaFoldDB" id="A0A1G6Z3N9"/>
<feature type="domain" description="ABC transporter" evidence="4">
    <location>
        <begin position="3"/>
        <end position="204"/>
    </location>
</feature>
<dbReference type="InterPro" id="IPR027417">
    <property type="entry name" value="P-loop_NTPase"/>
</dbReference>
<dbReference type="GO" id="GO:0005524">
    <property type="term" value="F:ATP binding"/>
    <property type="evidence" value="ECO:0007669"/>
    <property type="project" value="UniProtKB-KW"/>
</dbReference>
<dbReference type="PROSITE" id="PS00211">
    <property type="entry name" value="ABC_TRANSPORTER_1"/>
    <property type="match status" value="1"/>
</dbReference>
<evidence type="ECO:0000256" key="3">
    <source>
        <dbReference type="ARBA" id="ARBA00022840"/>
    </source>
</evidence>
<reference evidence="6" key="1">
    <citation type="submission" date="2016-10" db="EMBL/GenBank/DDBJ databases">
        <authorList>
            <person name="Varghese N."/>
            <person name="Submissions S."/>
        </authorList>
    </citation>
    <scope>NUCLEOTIDE SEQUENCE [LARGE SCALE GENOMIC DNA]</scope>
    <source>
        <strain evidence="6">DSM 25329</strain>
    </source>
</reference>